<protein>
    <submittedName>
        <fullName evidence="1">DUF721 domain-containing protein</fullName>
    </submittedName>
</protein>
<dbReference type="RefSeq" id="WP_179928550.1">
    <property type="nucleotide sequence ID" value="NZ_JACCDF010000001.1"/>
</dbReference>
<comment type="caution">
    <text evidence="1">The sequence shown here is derived from an EMBL/GenBank/DDBJ whole genome shotgun (WGS) entry which is preliminary data.</text>
</comment>
<keyword evidence="2" id="KW-1185">Reference proteome</keyword>
<sequence length="155" mass="17340">MSIKVKRSRAQPIAQLLNQRGELGLLMRQSRLIDQAQRHLRAHLPEEMRAHVFVGGFHQGKLTVISSQASWLTWLRFEQTRLLGLLHQLPGFEGVTGLTFKVRPVRPVTPPPRNSRVLSSRAAQTLNDCASDTDDPALKRALAKLASHAERTPDA</sequence>
<gene>
    <name evidence="1" type="ORF">HZS81_00220</name>
</gene>
<proteinExistence type="predicted"/>
<reference evidence="1 2" key="1">
    <citation type="journal article" date="2015" name="Int. J. Syst. Evol. Microbiol.">
        <title>Halomonas salicampi sp. nov., a halotolerant and alkalitolerant bacterium isolated from a saltern soil.</title>
        <authorList>
            <person name="Lee J.C."/>
            <person name="Kim Y.S."/>
            <person name="Yun B.S."/>
            <person name="Whang K.S."/>
        </authorList>
    </citation>
    <scope>NUCLEOTIDE SEQUENCE [LARGE SCALE GENOMIC DNA]</scope>
    <source>
        <strain evidence="1 2">BH103</strain>
    </source>
</reference>
<dbReference type="Proteomes" id="UP000586119">
    <property type="component" value="Unassembled WGS sequence"/>
</dbReference>
<evidence type="ECO:0000313" key="2">
    <source>
        <dbReference type="Proteomes" id="UP000586119"/>
    </source>
</evidence>
<dbReference type="EMBL" id="JACCDF010000001">
    <property type="protein sequence ID" value="NYS59195.1"/>
    <property type="molecule type" value="Genomic_DNA"/>
</dbReference>
<dbReference type="AlphaFoldDB" id="A0A7Z0LHV3"/>
<dbReference type="InterPro" id="IPR007922">
    <property type="entry name" value="DciA-like"/>
</dbReference>
<evidence type="ECO:0000313" key="1">
    <source>
        <dbReference type="EMBL" id="NYS59195.1"/>
    </source>
</evidence>
<accession>A0A7Z0LHV3</accession>
<organism evidence="1 2">
    <name type="scientific">Vreelandella salicampi</name>
    <dbReference type="NCBI Taxonomy" id="1449798"/>
    <lineage>
        <taxon>Bacteria</taxon>
        <taxon>Pseudomonadati</taxon>
        <taxon>Pseudomonadota</taxon>
        <taxon>Gammaproteobacteria</taxon>
        <taxon>Oceanospirillales</taxon>
        <taxon>Halomonadaceae</taxon>
        <taxon>Vreelandella</taxon>
    </lineage>
</organism>
<dbReference type="Pfam" id="PF05258">
    <property type="entry name" value="DciA"/>
    <property type="match status" value="1"/>
</dbReference>
<name>A0A7Z0LHV3_9GAMM</name>